<reference evidence="1" key="1">
    <citation type="submission" date="2018-10" db="EMBL/GenBank/DDBJ databases">
        <title>Hidden diversity of soil giant viruses.</title>
        <authorList>
            <person name="Schulz F."/>
            <person name="Alteio L."/>
            <person name="Goudeau D."/>
            <person name="Ryan E.M."/>
            <person name="Malmstrom R.R."/>
            <person name="Blanchard J."/>
            <person name="Woyke T."/>
        </authorList>
    </citation>
    <scope>NUCLEOTIDE SEQUENCE</scope>
    <source>
        <strain evidence="1">GAV1</strain>
    </source>
</reference>
<sequence>MSFNLSERLATIDGIQLDTTLDSCNVDTLCVGYYDTGDYHTKQIFIGTTNSYLHSPFICDGTELQKYIFTRYIKTLFIYGNSIRSSSTDLSYMETLKYIYINKKNIFGIKKPEKLQTSLDKFIFPTSL</sequence>
<proteinExistence type="predicted"/>
<organism evidence="1">
    <name type="scientific">Gaeavirus sp</name>
    <dbReference type="NCBI Taxonomy" id="2487767"/>
    <lineage>
        <taxon>Viruses</taxon>
        <taxon>Varidnaviria</taxon>
        <taxon>Bamfordvirae</taxon>
        <taxon>Nucleocytoviricota</taxon>
        <taxon>Megaviricetes</taxon>
        <taxon>Imitervirales</taxon>
        <taxon>Mimiviridae</taxon>
        <taxon>Klosneuvirinae</taxon>
    </lineage>
</organism>
<accession>A0A3G4ZZP4</accession>
<gene>
    <name evidence="1" type="ORF">Gaeavirus42_4</name>
</gene>
<name>A0A3G4ZZP4_9VIRU</name>
<protein>
    <submittedName>
        <fullName evidence="1">Uncharacterized protein</fullName>
    </submittedName>
</protein>
<evidence type="ECO:0000313" key="1">
    <source>
        <dbReference type="EMBL" id="AYV80372.1"/>
    </source>
</evidence>
<dbReference type="EMBL" id="MK072240">
    <property type="protein sequence ID" value="AYV80372.1"/>
    <property type="molecule type" value="Genomic_DNA"/>
</dbReference>